<comment type="caution">
    <text evidence="2">The sequence shown here is derived from an EMBL/GenBank/DDBJ whole genome shotgun (WGS) entry which is preliminary data.</text>
</comment>
<feature type="chain" id="PRO_5047145630" description="SGNH hydrolase-type esterase domain-containing protein" evidence="1">
    <location>
        <begin position="24"/>
        <end position="452"/>
    </location>
</feature>
<dbReference type="Proteomes" id="UP001595683">
    <property type="component" value="Unassembled WGS sequence"/>
</dbReference>
<organism evidence="2 3">
    <name type="scientific">Novosphingobium pokkalii</name>
    <dbReference type="NCBI Taxonomy" id="1770194"/>
    <lineage>
        <taxon>Bacteria</taxon>
        <taxon>Pseudomonadati</taxon>
        <taxon>Pseudomonadota</taxon>
        <taxon>Alphaproteobacteria</taxon>
        <taxon>Sphingomonadales</taxon>
        <taxon>Sphingomonadaceae</taxon>
        <taxon>Novosphingobium</taxon>
    </lineage>
</organism>
<evidence type="ECO:0000313" key="2">
    <source>
        <dbReference type="EMBL" id="MFC3672048.1"/>
    </source>
</evidence>
<dbReference type="RefSeq" id="WP_191323962.1">
    <property type="nucleotide sequence ID" value="NZ_BMZP01000006.1"/>
</dbReference>
<protein>
    <recommendedName>
        <fullName evidence="4">SGNH hydrolase-type esterase domain-containing protein</fullName>
    </recommendedName>
</protein>
<reference evidence="3" key="1">
    <citation type="journal article" date="2019" name="Int. J. Syst. Evol. Microbiol.">
        <title>The Global Catalogue of Microorganisms (GCM) 10K type strain sequencing project: providing services to taxonomists for standard genome sequencing and annotation.</title>
        <authorList>
            <consortium name="The Broad Institute Genomics Platform"/>
            <consortium name="The Broad Institute Genome Sequencing Center for Infectious Disease"/>
            <person name="Wu L."/>
            <person name="Ma J."/>
        </authorList>
    </citation>
    <scope>NUCLEOTIDE SEQUENCE [LARGE SCALE GENOMIC DNA]</scope>
    <source>
        <strain evidence="3">KCTC 42224</strain>
    </source>
</reference>
<gene>
    <name evidence="2" type="ORF">ACFOOT_11490</name>
</gene>
<sequence length="452" mass="47303">MKAITKGILAVACAASFVPAALALPPAGGAAPVPAQPMPQPRMHGPWSPAAAGLESRHLLGLISNSNGRGKTSLPPASGCNDGDYWMVFLVGGGQMSLPIGTVYPGDAVVCRASQWAIQPGPASGLPVGTVQPGDTWQVAAGGVFDGLTYKAGEQAVHYGGAYYHFFLPSDYRPSLPAIGPGVYWIGDSMSAYARSAAKAAMPGVVVDALNSAGSAEIASVFAYRTLTGAVTQRNVVVWAGQNTEDKWWETSAALDRIRTITQSRGQRLIVVIPVGRREFTFNGQRLVGKWQEALQSGTDLRNGLVETQALIRKDFPVANVDARAAVLAAVEAHAAAFSNPDPQFPGMTELQTAKRFGLVPLSVYQDLAQKGFPANAAFAGYWSDPNLPAQIAPGQYYIRSAGKNIGDLIANINGQTTELGIAGRNSIVHFAGPNADIANAAVVAAVRRLTG</sequence>
<evidence type="ECO:0008006" key="4">
    <source>
        <dbReference type="Google" id="ProtNLM"/>
    </source>
</evidence>
<evidence type="ECO:0000256" key="1">
    <source>
        <dbReference type="SAM" id="SignalP"/>
    </source>
</evidence>
<keyword evidence="3" id="KW-1185">Reference proteome</keyword>
<keyword evidence="1" id="KW-0732">Signal</keyword>
<evidence type="ECO:0000313" key="3">
    <source>
        <dbReference type="Proteomes" id="UP001595683"/>
    </source>
</evidence>
<accession>A0ABV7V3P1</accession>
<dbReference type="EMBL" id="JBHRYE010000017">
    <property type="protein sequence ID" value="MFC3672048.1"/>
    <property type="molecule type" value="Genomic_DNA"/>
</dbReference>
<feature type="signal peptide" evidence="1">
    <location>
        <begin position="1"/>
        <end position="23"/>
    </location>
</feature>
<name>A0ABV7V3P1_9SPHN</name>
<proteinExistence type="predicted"/>